<evidence type="ECO:0008006" key="4">
    <source>
        <dbReference type="Google" id="ProtNLM"/>
    </source>
</evidence>
<evidence type="ECO:0000313" key="2">
    <source>
        <dbReference type="EMBL" id="PWK28837.1"/>
    </source>
</evidence>
<proteinExistence type="predicted"/>
<feature type="transmembrane region" description="Helical" evidence="1">
    <location>
        <begin position="44"/>
        <end position="66"/>
    </location>
</feature>
<accession>A0A316EE47</accession>
<dbReference type="EMBL" id="QGGO01000002">
    <property type="protein sequence ID" value="PWK28837.1"/>
    <property type="molecule type" value="Genomic_DNA"/>
</dbReference>
<organism evidence="2 3">
    <name type="scientific">Arcicella aurantiaca</name>
    <dbReference type="NCBI Taxonomy" id="591202"/>
    <lineage>
        <taxon>Bacteria</taxon>
        <taxon>Pseudomonadati</taxon>
        <taxon>Bacteroidota</taxon>
        <taxon>Cytophagia</taxon>
        <taxon>Cytophagales</taxon>
        <taxon>Flectobacillaceae</taxon>
        <taxon>Arcicella</taxon>
    </lineage>
</organism>
<evidence type="ECO:0000313" key="3">
    <source>
        <dbReference type="Proteomes" id="UP000245489"/>
    </source>
</evidence>
<dbReference type="RefSeq" id="WP_109741179.1">
    <property type="nucleotide sequence ID" value="NZ_QGGO01000002.1"/>
</dbReference>
<feature type="transmembrane region" description="Helical" evidence="1">
    <location>
        <begin position="95"/>
        <end position="112"/>
    </location>
</feature>
<keyword evidence="1" id="KW-1133">Transmembrane helix</keyword>
<name>A0A316EE47_9BACT</name>
<dbReference type="Proteomes" id="UP000245489">
    <property type="component" value="Unassembled WGS sequence"/>
</dbReference>
<dbReference type="OrthoDB" id="329514at2"/>
<gene>
    <name evidence="2" type="ORF">LV89_00390</name>
</gene>
<feature type="transmembrane region" description="Helical" evidence="1">
    <location>
        <begin position="12"/>
        <end position="32"/>
    </location>
</feature>
<sequence length="146" mass="16511">MYEIFQLIHKTLFFVVMILGLVVLVKAAMGLSSKSEFTETDRKLGLFFLISNHTQLLIGLVLYLFLSPFGLKAFTELGSEVMKIAEYRKIAVEHIFTNIIAIALITVGYSKNKRATDSAVRHKNALIFFGLGLVLLLSRIPWDKLF</sequence>
<keyword evidence="1" id="KW-0812">Transmembrane</keyword>
<dbReference type="AlphaFoldDB" id="A0A316EE47"/>
<keyword evidence="3" id="KW-1185">Reference proteome</keyword>
<protein>
    <recommendedName>
        <fullName evidence="4">Cytochrome B</fullName>
    </recommendedName>
</protein>
<comment type="caution">
    <text evidence="2">The sequence shown here is derived from an EMBL/GenBank/DDBJ whole genome shotgun (WGS) entry which is preliminary data.</text>
</comment>
<reference evidence="2 3" key="1">
    <citation type="submission" date="2018-05" db="EMBL/GenBank/DDBJ databases">
        <title>Genomic Encyclopedia of Archaeal and Bacterial Type Strains, Phase II (KMG-II): from individual species to whole genera.</title>
        <authorList>
            <person name="Goeker M."/>
        </authorList>
    </citation>
    <scope>NUCLEOTIDE SEQUENCE [LARGE SCALE GENOMIC DNA]</scope>
    <source>
        <strain evidence="2 3">DSM 22214</strain>
    </source>
</reference>
<keyword evidence="1" id="KW-0472">Membrane</keyword>
<evidence type="ECO:0000256" key="1">
    <source>
        <dbReference type="SAM" id="Phobius"/>
    </source>
</evidence>
<feature type="transmembrane region" description="Helical" evidence="1">
    <location>
        <begin position="124"/>
        <end position="142"/>
    </location>
</feature>